<dbReference type="OrthoDB" id="4499406at2759"/>
<feature type="compositionally biased region" description="Polar residues" evidence="1">
    <location>
        <begin position="1"/>
        <end position="12"/>
    </location>
</feature>
<dbReference type="EMBL" id="AP024444">
    <property type="protein sequence ID" value="BCS19909.1"/>
    <property type="molecule type" value="Genomic_DNA"/>
</dbReference>
<evidence type="ECO:0000313" key="3">
    <source>
        <dbReference type="Proteomes" id="UP000654913"/>
    </source>
</evidence>
<evidence type="ECO:0000256" key="1">
    <source>
        <dbReference type="SAM" id="MobiDB-lite"/>
    </source>
</evidence>
<gene>
    <name evidence="2" type="ORF">APUU_20341S</name>
</gene>
<organism evidence="2 3">
    <name type="scientific">Aspergillus puulaauensis</name>
    <dbReference type="NCBI Taxonomy" id="1220207"/>
    <lineage>
        <taxon>Eukaryota</taxon>
        <taxon>Fungi</taxon>
        <taxon>Dikarya</taxon>
        <taxon>Ascomycota</taxon>
        <taxon>Pezizomycotina</taxon>
        <taxon>Eurotiomycetes</taxon>
        <taxon>Eurotiomycetidae</taxon>
        <taxon>Eurotiales</taxon>
        <taxon>Aspergillaceae</taxon>
        <taxon>Aspergillus</taxon>
    </lineage>
</organism>
<dbReference type="RefSeq" id="XP_041552103.1">
    <property type="nucleotide sequence ID" value="XM_041698971.1"/>
</dbReference>
<keyword evidence="3" id="KW-1185">Reference proteome</keyword>
<proteinExistence type="predicted"/>
<protein>
    <submittedName>
        <fullName evidence="2">Uncharacterized protein</fullName>
    </submittedName>
</protein>
<reference evidence="2" key="1">
    <citation type="submission" date="2021-01" db="EMBL/GenBank/DDBJ databases">
        <authorList>
            <consortium name="Aspergillus puulaauensis MK2 genome sequencing consortium"/>
            <person name="Kazuki M."/>
            <person name="Futagami T."/>
        </authorList>
    </citation>
    <scope>NUCLEOTIDE SEQUENCE</scope>
    <source>
        <strain evidence="2">MK2</strain>
    </source>
</reference>
<feature type="region of interest" description="Disordered" evidence="1">
    <location>
        <begin position="1"/>
        <end position="33"/>
    </location>
</feature>
<accession>A0A7R7XEK0</accession>
<dbReference type="Pfam" id="PF12511">
    <property type="entry name" value="DUF3716"/>
    <property type="match status" value="1"/>
</dbReference>
<feature type="region of interest" description="Disordered" evidence="1">
    <location>
        <begin position="177"/>
        <end position="210"/>
    </location>
</feature>
<dbReference type="AlphaFoldDB" id="A0A7R7XEK0"/>
<sequence length="309" mass="33980">MAKSSSPTSDSCSVYFPSNPSSSPTSDHDTDSELPILPRRYSFLEQDWASGPVFSVLRGVSSGDLPVAPLGTKNPVLKHYLSRPVRRQLDWKEKPNGAPIRKPLDGVLAVQAGFIQTRGEIAETPCTSCSKGKGIWKSCVVGERIGQPKPSSEVCGNCLFSKNWTCSQRLSAGTRISDASSADCSGSSTLKDQRGRTMSRNTTEKRAQTPLLRRTTTAVDLTSPDQSRGTSASVKNDTPIFRFRHLPDPMIMPEDVVEFPLSAKTFNNLPVLKRALSDMEEHVGKIKRRIRQLEQLEMGYNPGNPWDSL</sequence>
<dbReference type="GeneID" id="64969914"/>
<dbReference type="InterPro" id="IPR022190">
    <property type="entry name" value="DUF3716"/>
</dbReference>
<evidence type="ECO:0000313" key="2">
    <source>
        <dbReference type="EMBL" id="BCS19909.1"/>
    </source>
</evidence>
<dbReference type="Proteomes" id="UP000654913">
    <property type="component" value="Chromosome 2"/>
</dbReference>
<reference evidence="2" key="2">
    <citation type="submission" date="2021-02" db="EMBL/GenBank/DDBJ databases">
        <title>Aspergillus puulaauensis MK2 genome sequence.</title>
        <authorList>
            <person name="Futagami T."/>
            <person name="Mori K."/>
            <person name="Kadooka C."/>
            <person name="Tanaka T."/>
        </authorList>
    </citation>
    <scope>NUCLEOTIDE SEQUENCE</scope>
    <source>
        <strain evidence="2">MK2</strain>
    </source>
</reference>
<dbReference type="KEGG" id="apuu:APUU_20341S"/>
<name>A0A7R7XEK0_9EURO</name>
<feature type="compositionally biased region" description="Low complexity" evidence="1">
    <location>
        <begin position="177"/>
        <end position="188"/>
    </location>
</feature>